<keyword evidence="2" id="KW-0472">Membrane</keyword>
<dbReference type="OrthoDB" id="258392at2759"/>
<dbReference type="STRING" id="1353952.A0A165IYS3"/>
<dbReference type="AlphaFoldDB" id="A0A165IYS3"/>
<sequence>MSDAPIGLIIITRHGDRQGFYQDPTSYTASNTVITPLGEVQEHQSGAGVRARYLTPGGSSYMPTISAAVPNINQIDVRADAGGEGGVIVDSAYAFMQGMFPANTTAQSITLANGTTVTSPLGGYVYVPVQSVEPTEDYTLEGFTSCPTFATHNTAFYNSPQFLQVQSENMAFLQSLQPILGNRTISLANMYNIFDFMNVQNIHNASFAALVTPDTMEHVRALTNYHEYGVFSDTTPGGIGNIAGQAILQPMLQALNEFQNATSPVRLQYLGVSYKPFLSLFNMTQVPNTDIVDYASVLTYEVRNTSSGYTIRANFRNGTATAADGSDIAPLSMFGNPAGQDMPLEQFMSALSPYAINNLTQWCTVCNQTSLNGCDIALQAQAERASASASASSGGGSGMVSPPVAGVIGAVVALAVAGVLAGLWALWTRTRKTGGVHRVASPDDCSAAHSAELAKRQ</sequence>
<dbReference type="InterPro" id="IPR000560">
    <property type="entry name" value="His_Pase_clade-2"/>
</dbReference>
<keyword evidence="2" id="KW-1133">Transmembrane helix</keyword>
<dbReference type="SUPFAM" id="SSF53254">
    <property type="entry name" value="Phosphoglycerate mutase-like"/>
    <property type="match status" value="1"/>
</dbReference>
<dbReference type="InterPro" id="IPR029033">
    <property type="entry name" value="His_PPase_superfam"/>
</dbReference>
<dbReference type="InterPro" id="IPR050645">
    <property type="entry name" value="Histidine_acid_phosphatase"/>
</dbReference>
<name>A0A165IYS3_9BASI</name>
<keyword evidence="2" id="KW-0812">Transmembrane</keyword>
<evidence type="ECO:0000256" key="2">
    <source>
        <dbReference type="SAM" id="Phobius"/>
    </source>
</evidence>
<dbReference type="Proteomes" id="UP000076842">
    <property type="component" value="Unassembled WGS sequence"/>
</dbReference>
<accession>A0A165IYS3</accession>
<keyword evidence="4" id="KW-1185">Reference proteome</keyword>
<gene>
    <name evidence="3" type="ORF">CALCODRAFT_528543</name>
</gene>
<dbReference type="EMBL" id="KV423925">
    <property type="protein sequence ID" value="KZT61146.1"/>
    <property type="molecule type" value="Genomic_DNA"/>
</dbReference>
<comment type="similarity">
    <text evidence="1">Belongs to the histidine acid phosphatase family.</text>
</comment>
<dbReference type="InParanoid" id="A0A165IYS3"/>
<proteinExistence type="inferred from homology"/>
<organism evidence="3 4">
    <name type="scientific">Calocera cornea HHB12733</name>
    <dbReference type="NCBI Taxonomy" id="1353952"/>
    <lineage>
        <taxon>Eukaryota</taxon>
        <taxon>Fungi</taxon>
        <taxon>Dikarya</taxon>
        <taxon>Basidiomycota</taxon>
        <taxon>Agaricomycotina</taxon>
        <taxon>Dacrymycetes</taxon>
        <taxon>Dacrymycetales</taxon>
        <taxon>Dacrymycetaceae</taxon>
        <taxon>Calocera</taxon>
    </lineage>
</organism>
<dbReference type="GO" id="GO:0016791">
    <property type="term" value="F:phosphatase activity"/>
    <property type="evidence" value="ECO:0007669"/>
    <property type="project" value="TreeGrafter"/>
</dbReference>
<dbReference type="PANTHER" id="PTHR11567:SF142">
    <property type="entry name" value="PHOSPHOGLYCERATE MUTASE-LIKE PROTEIN"/>
    <property type="match status" value="1"/>
</dbReference>
<feature type="transmembrane region" description="Helical" evidence="2">
    <location>
        <begin position="404"/>
        <end position="427"/>
    </location>
</feature>
<evidence type="ECO:0000313" key="3">
    <source>
        <dbReference type="EMBL" id="KZT61146.1"/>
    </source>
</evidence>
<protein>
    <submittedName>
        <fullName evidence="3">Phosphoglycerate mutase-like protein</fullName>
    </submittedName>
</protein>
<evidence type="ECO:0000256" key="1">
    <source>
        <dbReference type="ARBA" id="ARBA00005375"/>
    </source>
</evidence>
<dbReference type="Gene3D" id="3.40.50.1240">
    <property type="entry name" value="Phosphoglycerate mutase-like"/>
    <property type="match status" value="1"/>
</dbReference>
<dbReference type="PANTHER" id="PTHR11567">
    <property type="entry name" value="ACID PHOSPHATASE-RELATED"/>
    <property type="match status" value="1"/>
</dbReference>
<evidence type="ECO:0000313" key="4">
    <source>
        <dbReference type="Proteomes" id="UP000076842"/>
    </source>
</evidence>
<reference evidence="3 4" key="1">
    <citation type="journal article" date="2016" name="Mol. Biol. Evol.">
        <title>Comparative Genomics of Early-Diverging Mushroom-Forming Fungi Provides Insights into the Origins of Lignocellulose Decay Capabilities.</title>
        <authorList>
            <person name="Nagy L.G."/>
            <person name="Riley R."/>
            <person name="Tritt A."/>
            <person name="Adam C."/>
            <person name="Daum C."/>
            <person name="Floudas D."/>
            <person name="Sun H."/>
            <person name="Yadav J.S."/>
            <person name="Pangilinan J."/>
            <person name="Larsson K.H."/>
            <person name="Matsuura K."/>
            <person name="Barry K."/>
            <person name="Labutti K."/>
            <person name="Kuo R."/>
            <person name="Ohm R.A."/>
            <person name="Bhattacharya S.S."/>
            <person name="Shirouzu T."/>
            <person name="Yoshinaga Y."/>
            <person name="Martin F.M."/>
            <person name="Grigoriev I.V."/>
            <person name="Hibbett D.S."/>
        </authorList>
    </citation>
    <scope>NUCLEOTIDE SEQUENCE [LARGE SCALE GENOMIC DNA]</scope>
    <source>
        <strain evidence="3 4">HHB12733</strain>
    </source>
</reference>
<dbReference type="Pfam" id="PF00328">
    <property type="entry name" value="His_Phos_2"/>
    <property type="match status" value="1"/>
</dbReference>